<accession>A0A7R9P563</accession>
<sequence length="198" mass="22451">MSDSYSVVCQLREGQTRIVWFASDEKVLFRFDYLDPNDALERDSVFQAHALEPEQSILQALVLGERYYRFIFPSGQSPVTGSCEPAYAKYELCDCRNRPNLSLVKSSSQVKIVTCTFNSFSSSLSTIIFKGMVKERRATSPLFVTSLNPLSNKNNISTNRSVHRAILHSYFTGEFVNDVWKTSSTIARSIKITSYQIT</sequence>
<protein>
    <submittedName>
        <fullName evidence="1">(California timema) hypothetical protein</fullName>
    </submittedName>
</protein>
<name>A0A7R9P563_TIMCA</name>
<organism evidence="1">
    <name type="scientific">Timema californicum</name>
    <name type="common">California timema</name>
    <name type="synonym">Walking stick</name>
    <dbReference type="NCBI Taxonomy" id="61474"/>
    <lineage>
        <taxon>Eukaryota</taxon>
        <taxon>Metazoa</taxon>
        <taxon>Ecdysozoa</taxon>
        <taxon>Arthropoda</taxon>
        <taxon>Hexapoda</taxon>
        <taxon>Insecta</taxon>
        <taxon>Pterygota</taxon>
        <taxon>Neoptera</taxon>
        <taxon>Polyneoptera</taxon>
        <taxon>Phasmatodea</taxon>
        <taxon>Timematodea</taxon>
        <taxon>Timematoidea</taxon>
        <taxon>Timematidae</taxon>
        <taxon>Timema</taxon>
    </lineage>
</organism>
<dbReference type="AlphaFoldDB" id="A0A7R9P563"/>
<gene>
    <name evidence="1" type="ORF">TCMB3V08_LOCUS3150</name>
</gene>
<reference evidence="1" key="1">
    <citation type="submission" date="2020-11" db="EMBL/GenBank/DDBJ databases">
        <authorList>
            <person name="Tran Van P."/>
        </authorList>
    </citation>
    <scope>NUCLEOTIDE SEQUENCE</scope>
</reference>
<evidence type="ECO:0000313" key="1">
    <source>
        <dbReference type="EMBL" id="CAD7570445.1"/>
    </source>
</evidence>
<proteinExistence type="predicted"/>
<dbReference type="EMBL" id="OE180059">
    <property type="protein sequence ID" value="CAD7570445.1"/>
    <property type="molecule type" value="Genomic_DNA"/>
</dbReference>